<evidence type="ECO:0000256" key="2">
    <source>
        <dbReference type="ARBA" id="ARBA00005594"/>
    </source>
</evidence>
<dbReference type="EC" id="6.1.1.2" evidence="3"/>
<keyword evidence="4" id="KW-0436">Ligase</keyword>
<organism evidence="10">
    <name type="scientific">marine sediment metagenome</name>
    <dbReference type="NCBI Taxonomy" id="412755"/>
    <lineage>
        <taxon>unclassified sequences</taxon>
        <taxon>metagenomes</taxon>
        <taxon>ecological metagenomes</taxon>
    </lineage>
</organism>
<dbReference type="InterPro" id="IPR002305">
    <property type="entry name" value="aa-tRNA-synth_Ic"/>
</dbReference>
<evidence type="ECO:0000256" key="5">
    <source>
        <dbReference type="ARBA" id="ARBA00022741"/>
    </source>
</evidence>
<evidence type="ECO:0000256" key="9">
    <source>
        <dbReference type="ARBA" id="ARBA00049929"/>
    </source>
</evidence>
<keyword evidence="5" id="KW-0547">Nucleotide-binding</keyword>
<gene>
    <name evidence="10" type="ORF">S01H1_02096</name>
</gene>
<dbReference type="PANTHER" id="PTHR43766:SF1">
    <property type="entry name" value="TRYPTOPHAN--TRNA LIGASE, MITOCHONDRIAL"/>
    <property type="match status" value="1"/>
</dbReference>
<reference evidence="10" key="1">
    <citation type="journal article" date="2014" name="Front. Microbiol.">
        <title>High frequency of phylogenetically diverse reductive dehalogenase-homologous genes in deep subseafloor sedimentary metagenomes.</title>
        <authorList>
            <person name="Kawai M."/>
            <person name="Futagami T."/>
            <person name="Toyoda A."/>
            <person name="Takaki Y."/>
            <person name="Nishi S."/>
            <person name="Hori S."/>
            <person name="Arai W."/>
            <person name="Tsubouchi T."/>
            <person name="Morono Y."/>
            <person name="Uchiyama I."/>
            <person name="Ito T."/>
            <person name="Fujiyama A."/>
            <person name="Inagaki F."/>
            <person name="Takami H."/>
        </authorList>
    </citation>
    <scope>NUCLEOTIDE SEQUENCE</scope>
    <source>
        <strain evidence="10">Expedition CK06-06</strain>
    </source>
</reference>
<evidence type="ECO:0000313" key="10">
    <source>
        <dbReference type="EMBL" id="GAF84654.1"/>
    </source>
</evidence>
<dbReference type="PRINTS" id="PR01039">
    <property type="entry name" value="TRNASYNTHTRP"/>
</dbReference>
<dbReference type="Gene3D" id="3.40.50.620">
    <property type="entry name" value="HUPs"/>
    <property type="match status" value="1"/>
</dbReference>
<evidence type="ECO:0000256" key="7">
    <source>
        <dbReference type="ARBA" id="ARBA00022917"/>
    </source>
</evidence>
<protein>
    <recommendedName>
        <fullName evidence="3">tryptophan--tRNA ligase</fullName>
        <ecNumber evidence="3">6.1.1.2</ecNumber>
    </recommendedName>
</protein>
<accession>X0SUJ5</accession>
<dbReference type="InterPro" id="IPR014729">
    <property type="entry name" value="Rossmann-like_a/b/a_fold"/>
</dbReference>
<dbReference type="GO" id="GO:0004830">
    <property type="term" value="F:tryptophan-tRNA ligase activity"/>
    <property type="evidence" value="ECO:0007669"/>
    <property type="project" value="UniProtKB-EC"/>
</dbReference>
<dbReference type="InterPro" id="IPR050203">
    <property type="entry name" value="Trp-tRNA_synthetase"/>
</dbReference>
<keyword evidence="8" id="KW-0030">Aminoacyl-tRNA synthetase</keyword>
<dbReference type="InterPro" id="IPR002306">
    <property type="entry name" value="Trp-tRNA-ligase"/>
</dbReference>
<dbReference type="NCBIfam" id="TIGR00233">
    <property type="entry name" value="trpS"/>
    <property type="match status" value="1"/>
</dbReference>
<comment type="similarity">
    <text evidence="2">Belongs to the class-I aminoacyl-tRNA synthetase family.</text>
</comment>
<evidence type="ECO:0000256" key="4">
    <source>
        <dbReference type="ARBA" id="ARBA00022598"/>
    </source>
</evidence>
<dbReference type="GO" id="GO:0006436">
    <property type="term" value="P:tryptophanyl-tRNA aminoacylation"/>
    <property type="evidence" value="ECO:0007669"/>
    <property type="project" value="InterPro"/>
</dbReference>
<comment type="caution">
    <text evidence="10">The sequence shown here is derived from an EMBL/GenBank/DDBJ whole genome shotgun (WGS) entry which is preliminary data.</text>
</comment>
<name>X0SUJ5_9ZZZZ</name>
<dbReference type="CDD" id="cd00806">
    <property type="entry name" value="TrpRS_core"/>
    <property type="match status" value="1"/>
</dbReference>
<dbReference type="SUPFAM" id="SSF52374">
    <property type="entry name" value="Nucleotidylyl transferase"/>
    <property type="match status" value="1"/>
</dbReference>
<sequence length="327" mass="36900">MTKRDRVFAGIRCTGRQHLGNYLGAIQNFVALQEEYDCVYSAVDIHTITTPWEPGELRENVWETVLDLLAAGIDPERTILYVQSHVPEVLELAMFLGMITPLGWLTRVTTFKDKVRLHPDHVNYGLVGYPVLMTADIILYKATRVPVGEDQQPHLELAREIARRFNRLFGETFPDPHAKLTEAPVVLGLDGVNKMSKSLGNHIELVATPEETVQRVMTAVTDPQRTHRHIPGRPEVCNVYSLHHHFNPDQVEVVYEECTTAKRGCVECKQQLADGINRVLAPFRERRQELASRPDYVKEALADGAARARVIARETLAEARDKMGLPA</sequence>
<comment type="subcellular location">
    <subcellularLocation>
        <location evidence="1">Mitochondrion</location>
    </subcellularLocation>
</comment>
<dbReference type="EMBL" id="BARS01000977">
    <property type="protein sequence ID" value="GAF84654.1"/>
    <property type="molecule type" value="Genomic_DNA"/>
</dbReference>
<proteinExistence type="inferred from homology"/>
<dbReference type="Gene3D" id="1.10.240.10">
    <property type="entry name" value="Tyrosyl-Transfer RNA Synthetase"/>
    <property type="match status" value="1"/>
</dbReference>
<evidence type="ECO:0000256" key="1">
    <source>
        <dbReference type="ARBA" id="ARBA00004173"/>
    </source>
</evidence>
<feature type="non-terminal residue" evidence="10">
    <location>
        <position position="327"/>
    </location>
</feature>
<evidence type="ECO:0000256" key="3">
    <source>
        <dbReference type="ARBA" id="ARBA00013161"/>
    </source>
</evidence>
<evidence type="ECO:0000256" key="8">
    <source>
        <dbReference type="ARBA" id="ARBA00023146"/>
    </source>
</evidence>
<comment type="catalytic activity">
    <reaction evidence="9">
        <text>tRNA(Trp) + L-tryptophan + ATP = L-tryptophyl-tRNA(Trp) + AMP + diphosphate + H(+)</text>
        <dbReference type="Rhea" id="RHEA:24080"/>
        <dbReference type="Rhea" id="RHEA-COMP:9671"/>
        <dbReference type="Rhea" id="RHEA-COMP:9705"/>
        <dbReference type="ChEBI" id="CHEBI:15378"/>
        <dbReference type="ChEBI" id="CHEBI:30616"/>
        <dbReference type="ChEBI" id="CHEBI:33019"/>
        <dbReference type="ChEBI" id="CHEBI:57912"/>
        <dbReference type="ChEBI" id="CHEBI:78442"/>
        <dbReference type="ChEBI" id="CHEBI:78535"/>
        <dbReference type="ChEBI" id="CHEBI:456215"/>
        <dbReference type="EC" id="6.1.1.2"/>
    </reaction>
</comment>
<dbReference type="InterPro" id="IPR024109">
    <property type="entry name" value="Trp-tRNA-ligase_bac-type"/>
</dbReference>
<dbReference type="HAMAP" id="MF_00140_B">
    <property type="entry name" value="Trp_tRNA_synth_B"/>
    <property type="match status" value="1"/>
</dbReference>
<keyword evidence="7" id="KW-0648">Protein biosynthesis</keyword>
<dbReference type="GO" id="GO:0005739">
    <property type="term" value="C:mitochondrion"/>
    <property type="evidence" value="ECO:0007669"/>
    <property type="project" value="UniProtKB-SubCell"/>
</dbReference>
<dbReference type="GO" id="GO:0005829">
    <property type="term" value="C:cytosol"/>
    <property type="evidence" value="ECO:0007669"/>
    <property type="project" value="TreeGrafter"/>
</dbReference>
<dbReference type="FunFam" id="1.10.240.10:FF:000005">
    <property type="entry name" value="Tryptophan--tRNA ligase"/>
    <property type="match status" value="1"/>
</dbReference>
<dbReference type="AlphaFoldDB" id="X0SUJ5"/>
<dbReference type="PANTHER" id="PTHR43766">
    <property type="entry name" value="TRYPTOPHAN--TRNA LIGASE, MITOCHONDRIAL"/>
    <property type="match status" value="1"/>
</dbReference>
<evidence type="ECO:0000256" key="6">
    <source>
        <dbReference type="ARBA" id="ARBA00022840"/>
    </source>
</evidence>
<keyword evidence="6" id="KW-0067">ATP-binding</keyword>
<dbReference type="GO" id="GO:0005524">
    <property type="term" value="F:ATP binding"/>
    <property type="evidence" value="ECO:0007669"/>
    <property type="project" value="UniProtKB-KW"/>
</dbReference>
<dbReference type="Pfam" id="PF00579">
    <property type="entry name" value="tRNA-synt_1b"/>
    <property type="match status" value="1"/>
</dbReference>